<evidence type="ECO:0000256" key="5">
    <source>
        <dbReference type="ARBA" id="ARBA00023242"/>
    </source>
</evidence>
<keyword evidence="5" id="KW-0539">Nucleus</keyword>
<feature type="region of interest" description="Disordered" evidence="6">
    <location>
        <begin position="65"/>
        <end position="127"/>
    </location>
</feature>
<evidence type="ECO:0000256" key="3">
    <source>
        <dbReference type="ARBA" id="ARBA00022664"/>
    </source>
</evidence>
<keyword evidence="9" id="KW-1185">Reference proteome</keyword>
<dbReference type="GO" id="GO:0006397">
    <property type="term" value="P:mRNA processing"/>
    <property type="evidence" value="ECO:0007669"/>
    <property type="project" value="UniProtKB-KW"/>
</dbReference>
<evidence type="ECO:0000256" key="2">
    <source>
        <dbReference type="ARBA" id="ARBA00005371"/>
    </source>
</evidence>
<evidence type="ECO:0000256" key="1">
    <source>
        <dbReference type="ARBA" id="ARBA00004123"/>
    </source>
</evidence>
<name>A0A6A5ZDP9_9PLEO</name>
<dbReference type="AlphaFoldDB" id="A0A6A5ZDP9"/>
<dbReference type="EMBL" id="ML977318">
    <property type="protein sequence ID" value="KAF2117582.1"/>
    <property type="molecule type" value="Genomic_DNA"/>
</dbReference>
<accession>A0A6A5ZDP9</accession>
<dbReference type="GO" id="GO:0008380">
    <property type="term" value="P:RNA splicing"/>
    <property type="evidence" value="ECO:0007669"/>
    <property type="project" value="UniProtKB-KW"/>
</dbReference>
<evidence type="ECO:0000259" key="7">
    <source>
        <dbReference type="Pfam" id="PF20636"/>
    </source>
</evidence>
<protein>
    <recommendedName>
        <fullName evidence="7">Survival Motor Neuron Gemin2-binding domain-containing protein</fullName>
    </recommendedName>
</protein>
<evidence type="ECO:0000256" key="4">
    <source>
        <dbReference type="ARBA" id="ARBA00023187"/>
    </source>
</evidence>
<proteinExistence type="inferred from homology"/>
<feature type="domain" description="Survival Motor Neuron Gemin2-binding" evidence="7">
    <location>
        <begin position="9"/>
        <end position="33"/>
    </location>
</feature>
<keyword evidence="4" id="KW-0508">mRNA splicing</keyword>
<evidence type="ECO:0000313" key="9">
    <source>
        <dbReference type="Proteomes" id="UP000799770"/>
    </source>
</evidence>
<gene>
    <name evidence="8" type="ORF">BDV96DRAFT_611331</name>
</gene>
<evidence type="ECO:0000313" key="8">
    <source>
        <dbReference type="EMBL" id="KAF2117582.1"/>
    </source>
</evidence>
<dbReference type="PANTHER" id="PTHR39267:SF1">
    <property type="entry name" value="SURVIVAL MOTOR NEURON PROTEIN"/>
    <property type="match status" value="1"/>
</dbReference>
<dbReference type="OrthoDB" id="197400at2759"/>
<dbReference type="CDD" id="cd22851">
    <property type="entry name" value="SMN_N"/>
    <property type="match status" value="1"/>
</dbReference>
<organism evidence="8 9">
    <name type="scientific">Lophiotrema nucula</name>
    <dbReference type="NCBI Taxonomy" id="690887"/>
    <lineage>
        <taxon>Eukaryota</taxon>
        <taxon>Fungi</taxon>
        <taxon>Dikarya</taxon>
        <taxon>Ascomycota</taxon>
        <taxon>Pezizomycotina</taxon>
        <taxon>Dothideomycetes</taxon>
        <taxon>Pleosporomycetidae</taxon>
        <taxon>Pleosporales</taxon>
        <taxon>Lophiotremataceae</taxon>
        <taxon>Lophiotrema</taxon>
    </lineage>
</organism>
<dbReference type="Proteomes" id="UP000799770">
    <property type="component" value="Unassembled WGS sequence"/>
</dbReference>
<sequence length="175" mass="19207">MAPAVILDDKHFWDDRALINSWDEAVAEYKKYHSIQATGKRLEEVLTEDELRELREDYGDLVEGAQTRSFDGDRNNLAGLAGTDEPEVATKNQDRVKVEGTEAEEPTSSGHQELSRASVAGQPRHDMAAAAAMPQALLGTVQDENLKNLMMSWYYAGYYTGLVAGQQQGSAADGT</sequence>
<reference evidence="8" key="1">
    <citation type="journal article" date="2020" name="Stud. Mycol.">
        <title>101 Dothideomycetes genomes: a test case for predicting lifestyles and emergence of pathogens.</title>
        <authorList>
            <person name="Haridas S."/>
            <person name="Albert R."/>
            <person name="Binder M."/>
            <person name="Bloem J."/>
            <person name="Labutti K."/>
            <person name="Salamov A."/>
            <person name="Andreopoulos B."/>
            <person name="Baker S."/>
            <person name="Barry K."/>
            <person name="Bills G."/>
            <person name="Bluhm B."/>
            <person name="Cannon C."/>
            <person name="Castanera R."/>
            <person name="Culley D."/>
            <person name="Daum C."/>
            <person name="Ezra D."/>
            <person name="Gonzalez J."/>
            <person name="Henrissat B."/>
            <person name="Kuo A."/>
            <person name="Liang C."/>
            <person name="Lipzen A."/>
            <person name="Lutzoni F."/>
            <person name="Magnuson J."/>
            <person name="Mondo S."/>
            <person name="Nolan M."/>
            <person name="Ohm R."/>
            <person name="Pangilinan J."/>
            <person name="Park H.-J."/>
            <person name="Ramirez L."/>
            <person name="Alfaro M."/>
            <person name="Sun H."/>
            <person name="Tritt A."/>
            <person name="Yoshinaga Y."/>
            <person name="Zwiers L.-H."/>
            <person name="Turgeon B."/>
            <person name="Goodwin S."/>
            <person name="Spatafora J."/>
            <person name="Crous P."/>
            <person name="Grigoriev I."/>
        </authorList>
    </citation>
    <scope>NUCLEOTIDE SEQUENCE</scope>
    <source>
        <strain evidence="8">CBS 627.86</strain>
    </source>
</reference>
<evidence type="ECO:0000256" key="6">
    <source>
        <dbReference type="SAM" id="MobiDB-lite"/>
    </source>
</evidence>
<dbReference type="InterPro" id="IPR047313">
    <property type="entry name" value="SMN_C"/>
</dbReference>
<dbReference type="InterPro" id="IPR040424">
    <property type="entry name" value="Smn1"/>
</dbReference>
<comment type="subcellular location">
    <subcellularLocation>
        <location evidence="1">Nucleus</location>
    </subcellularLocation>
</comment>
<dbReference type="InterPro" id="IPR049481">
    <property type="entry name" value="SMN_G2-BD"/>
</dbReference>
<dbReference type="Pfam" id="PF20636">
    <property type="entry name" value="SMN_G2-BD"/>
    <property type="match status" value="1"/>
</dbReference>
<keyword evidence="3" id="KW-0507">mRNA processing</keyword>
<dbReference type="CDD" id="cd22852">
    <property type="entry name" value="SMN_C"/>
    <property type="match status" value="1"/>
</dbReference>
<dbReference type="GO" id="GO:0005634">
    <property type="term" value="C:nucleus"/>
    <property type="evidence" value="ECO:0007669"/>
    <property type="project" value="UniProtKB-SubCell"/>
</dbReference>
<dbReference type="PANTHER" id="PTHR39267">
    <property type="entry name" value="SURVIVAL MOTOR NEURON-LIKE PROTEIN 1"/>
    <property type="match status" value="1"/>
</dbReference>
<comment type="similarity">
    <text evidence="2">Belongs to the SMN family.</text>
</comment>